<keyword evidence="3" id="KW-0378">Hydrolase</keyword>
<dbReference type="PANTHER" id="PTHR13939:SF0">
    <property type="entry name" value="NMN AMIDOHYDROLASE-LIKE PROTEIN YFAY"/>
    <property type="match status" value="1"/>
</dbReference>
<dbReference type="InterPro" id="IPR036425">
    <property type="entry name" value="MoaB/Mog-like_dom_sf"/>
</dbReference>
<dbReference type="InterPro" id="IPR050101">
    <property type="entry name" value="CinA"/>
</dbReference>
<organism evidence="3">
    <name type="scientific">uncultured Solirubrobacterales bacterium</name>
    <dbReference type="NCBI Taxonomy" id="768556"/>
    <lineage>
        <taxon>Bacteria</taxon>
        <taxon>Bacillati</taxon>
        <taxon>Actinomycetota</taxon>
        <taxon>Thermoleophilia</taxon>
        <taxon>Solirubrobacterales</taxon>
        <taxon>environmental samples</taxon>
    </lineage>
</organism>
<name>A0A6J4T233_9ACTN</name>
<dbReference type="InterPro" id="IPR036653">
    <property type="entry name" value="CinA-like_C"/>
</dbReference>
<dbReference type="InterPro" id="IPR008135">
    <property type="entry name" value="Competence-induced_CinA"/>
</dbReference>
<accession>A0A6J4T233</accession>
<dbReference type="EMBL" id="CADCVU010000163">
    <property type="protein sequence ID" value="CAA9511014.1"/>
    <property type="molecule type" value="Genomic_DNA"/>
</dbReference>
<dbReference type="Gene3D" id="3.40.980.10">
    <property type="entry name" value="MoaB/Mog-like domain"/>
    <property type="match status" value="1"/>
</dbReference>
<dbReference type="AlphaFoldDB" id="A0A6J4T233"/>
<dbReference type="GO" id="GO:0016787">
    <property type="term" value="F:hydrolase activity"/>
    <property type="evidence" value="ECO:0007669"/>
    <property type="project" value="UniProtKB-KW"/>
</dbReference>
<dbReference type="NCBIfam" id="NF001813">
    <property type="entry name" value="PRK00549.1"/>
    <property type="match status" value="1"/>
</dbReference>
<dbReference type="InterPro" id="IPR008136">
    <property type="entry name" value="CinA_C"/>
</dbReference>
<reference evidence="3" key="1">
    <citation type="submission" date="2020-02" db="EMBL/GenBank/DDBJ databases">
        <authorList>
            <person name="Meier V. D."/>
        </authorList>
    </citation>
    <scope>NUCLEOTIDE SEQUENCE</scope>
    <source>
        <strain evidence="3">AVDCRST_MAG45</strain>
    </source>
</reference>
<dbReference type="Gene3D" id="3.90.950.20">
    <property type="entry name" value="CinA-like"/>
    <property type="match status" value="1"/>
</dbReference>
<dbReference type="HAMAP" id="MF_00226_B">
    <property type="entry name" value="CinA_B"/>
    <property type="match status" value="1"/>
</dbReference>
<protein>
    <recommendedName>
        <fullName evidence="1">CinA-like protein</fullName>
    </recommendedName>
</protein>
<feature type="domain" description="MoaB/Mog" evidence="2">
    <location>
        <begin position="6"/>
        <end position="185"/>
    </location>
</feature>
<dbReference type="CDD" id="cd00885">
    <property type="entry name" value="cinA"/>
    <property type="match status" value="1"/>
</dbReference>
<dbReference type="Pfam" id="PF02464">
    <property type="entry name" value="CinA"/>
    <property type="match status" value="1"/>
</dbReference>
<dbReference type="PIRSF" id="PIRSF006728">
    <property type="entry name" value="CinA"/>
    <property type="match status" value="1"/>
</dbReference>
<sequence length="432" mass="45627">MGARAGIVVTGTEVLAGRVRDRNGPWLSDRLAELGIELAHITICGDRREDLEASLRFLAGEGVHLVITSGGLGPTADDLTAEVVARFQGREMYLDAELERRIAAIVEPLLKRWRGLDPEAIRTSTRKQATIPRGAEVLGPAGTAPGLVVAPADGREGPAVVVLPGPPSELHGLWPEALETATFRAASAGRSQFEQRMLRLVGIPESEIAETLRVGEEQIDGLEDLEVTTCLRRGELEVAVRYEPPARAAWEELLELVRERHGTELFSDDGTSVDEQVAALLTDSGRTVAVAESCTGGELAGRLSAPAGASAWFAGGVVPYANEAKARLLGVDFELIERHGAVSAPVASAMAEGALARFGAGAAVAVTGVAGPGGGTEDKPVGYVCFAARLADGFELARDLVIPGERPDVRDRSTTVALHLLRRLLRGESAEL</sequence>
<dbReference type="PANTHER" id="PTHR13939">
    <property type="entry name" value="NICOTINAMIDE-NUCLEOTIDE AMIDOHYDROLASE PNCC"/>
    <property type="match status" value="1"/>
</dbReference>
<dbReference type="SUPFAM" id="SSF53218">
    <property type="entry name" value="Molybdenum cofactor biosynthesis proteins"/>
    <property type="match status" value="1"/>
</dbReference>
<comment type="similarity">
    <text evidence="1">Belongs to the CinA family.</text>
</comment>
<dbReference type="SMART" id="SM00852">
    <property type="entry name" value="MoCF_biosynth"/>
    <property type="match status" value="1"/>
</dbReference>
<dbReference type="InterPro" id="IPR001453">
    <property type="entry name" value="MoaB/Mog_dom"/>
</dbReference>
<dbReference type="SUPFAM" id="SSF142433">
    <property type="entry name" value="CinA-like"/>
    <property type="match status" value="1"/>
</dbReference>
<evidence type="ECO:0000259" key="2">
    <source>
        <dbReference type="SMART" id="SM00852"/>
    </source>
</evidence>
<evidence type="ECO:0000256" key="1">
    <source>
        <dbReference type="HAMAP-Rule" id="MF_00226"/>
    </source>
</evidence>
<proteinExistence type="inferred from homology"/>
<gene>
    <name evidence="3" type="ORF">AVDCRST_MAG45-1912</name>
</gene>
<evidence type="ECO:0000313" key="3">
    <source>
        <dbReference type="EMBL" id="CAA9511014.1"/>
    </source>
</evidence>
<dbReference type="NCBIfam" id="TIGR00199">
    <property type="entry name" value="PncC_domain"/>
    <property type="match status" value="1"/>
</dbReference>
<dbReference type="NCBIfam" id="TIGR00200">
    <property type="entry name" value="cinA_nterm"/>
    <property type="match status" value="1"/>
</dbReference>
<dbReference type="Pfam" id="PF00994">
    <property type="entry name" value="MoCF_biosynth"/>
    <property type="match status" value="1"/>
</dbReference>